<protein>
    <submittedName>
        <fullName evidence="5">DNA-binding transcriptional regulator, GntR family</fullName>
    </submittedName>
    <submittedName>
        <fullName evidence="6">GntR family transcriptional regulator</fullName>
    </submittedName>
</protein>
<evidence type="ECO:0000313" key="8">
    <source>
        <dbReference type="Proteomes" id="UP000292859"/>
    </source>
</evidence>
<dbReference type="InterPro" id="IPR011711">
    <property type="entry name" value="GntR_C"/>
</dbReference>
<evidence type="ECO:0000256" key="1">
    <source>
        <dbReference type="ARBA" id="ARBA00023015"/>
    </source>
</evidence>
<evidence type="ECO:0000313" key="6">
    <source>
        <dbReference type="EMBL" id="TBN50090.1"/>
    </source>
</evidence>
<dbReference type="PANTHER" id="PTHR43537">
    <property type="entry name" value="TRANSCRIPTIONAL REGULATOR, GNTR FAMILY"/>
    <property type="match status" value="1"/>
</dbReference>
<dbReference type="CDD" id="cd07377">
    <property type="entry name" value="WHTH_GntR"/>
    <property type="match status" value="1"/>
</dbReference>
<evidence type="ECO:0000259" key="4">
    <source>
        <dbReference type="PROSITE" id="PS50949"/>
    </source>
</evidence>
<dbReference type="Proteomes" id="UP000292859">
    <property type="component" value="Unassembled WGS sequence"/>
</dbReference>
<dbReference type="RefSeq" id="WP_089388193.1">
    <property type="nucleotide sequence ID" value="NZ_FZNM01000006.1"/>
</dbReference>
<keyword evidence="2 5" id="KW-0238">DNA-binding</keyword>
<keyword evidence="8" id="KW-1185">Reference proteome</keyword>
<accession>A0A238WZE0</accession>
<reference evidence="7" key="2">
    <citation type="submission" date="2017-06" db="EMBL/GenBank/DDBJ databases">
        <authorList>
            <person name="Varghese N."/>
            <person name="Submissions S."/>
        </authorList>
    </citation>
    <scope>NUCLEOTIDE SEQUENCE [LARGE SCALE GENOMIC DNA]</scope>
    <source>
        <strain evidence="7">DSM 26170</strain>
    </source>
</reference>
<dbReference type="SMART" id="SM00345">
    <property type="entry name" value="HTH_GNTR"/>
    <property type="match status" value="1"/>
</dbReference>
<organism evidence="5 7">
    <name type="scientific">Paracoccus sediminis</name>
    <dbReference type="NCBI Taxonomy" id="1214787"/>
    <lineage>
        <taxon>Bacteria</taxon>
        <taxon>Pseudomonadati</taxon>
        <taxon>Pseudomonadota</taxon>
        <taxon>Alphaproteobacteria</taxon>
        <taxon>Rhodobacterales</taxon>
        <taxon>Paracoccaceae</taxon>
        <taxon>Paracoccus</taxon>
    </lineage>
</organism>
<evidence type="ECO:0000313" key="7">
    <source>
        <dbReference type="Proteomes" id="UP000198409"/>
    </source>
</evidence>
<dbReference type="Proteomes" id="UP000198409">
    <property type="component" value="Unassembled WGS sequence"/>
</dbReference>
<dbReference type="PROSITE" id="PS50949">
    <property type="entry name" value="HTH_GNTR"/>
    <property type="match status" value="1"/>
</dbReference>
<evidence type="ECO:0000313" key="5">
    <source>
        <dbReference type="EMBL" id="SNR50979.1"/>
    </source>
</evidence>
<dbReference type="AlphaFoldDB" id="A0A238WZE0"/>
<dbReference type="OrthoDB" id="7618373at2"/>
<feature type="domain" description="HTH gntR-type" evidence="4">
    <location>
        <begin position="3"/>
        <end position="70"/>
    </location>
</feature>
<evidence type="ECO:0000256" key="2">
    <source>
        <dbReference type="ARBA" id="ARBA00023125"/>
    </source>
</evidence>
<dbReference type="SMART" id="SM00895">
    <property type="entry name" value="FCD"/>
    <property type="match status" value="1"/>
</dbReference>
<dbReference type="GO" id="GO:0003677">
    <property type="term" value="F:DNA binding"/>
    <property type="evidence" value="ECO:0007669"/>
    <property type="project" value="UniProtKB-KW"/>
</dbReference>
<keyword evidence="1" id="KW-0805">Transcription regulation</keyword>
<proteinExistence type="predicted"/>
<evidence type="ECO:0000256" key="3">
    <source>
        <dbReference type="ARBA" id="ARBA00023163"/>
    </source>
</evidence>
<reference evidence="5" key="1">
    <citation type="submission" date="2017-06" db="EMBL/GenBank/DDBJ databases">
        <authorList>
            <person name="Kim H.J."/>
            <person name="Triplett B.A."/>
        </authorList>
    </citation>
    <scope>NUCLEOTIDE SEQUENCE [LARGE SCALE GENOMIC DNA]</scope>
    <source>
        <strain evidence="5">DSM 26170</strain>
    </source>
</reference>
<dbReference type="Gene3D" id="1.10.10.10">
    <property type="entry name" value="Winged helix-like DNA-binding domain superfamily/Winged helix DNA-binding domain"/>
    <property type="match status" value="1"/>
</dbReference>
<dbReference type="InterPro" id="IPR036388">
    <property type="entry name" value="WH-like_DNA-bd_sf"/>
</dbReference>
<dbReference type="InterPro" id="IPR036390">
    <property type="entry name" value="WH_DNA-bd_sf"/>
</dbReference>
<dbReference type="SUPFAM" id="SSF46785">
    <property type="entry name" value="Winged helix' DNA-binding domain"/>
    <property type="match status" value="1"/>
</dbReference>
<sequence>MAENAENLIVDGVIEAILERRLRAGTKLSEPELCEIYDCSRTDVRRALVILATRKTVELRRNRGAFVRVPSQPEARNVFQARRAIEKTLARNAAQHAKKIDLAALDKVVQAEIAARESGDRARAIRLSGEFHMVLAKIGQNDVLAEFLHELVMRSSLIIGLFSGSNHVLCQDDEHGEIAAAIQRGDGIRASDLLEAHLRHIEAQLIFDTMPEASDLRHILGR</sequence>
<dbReference type="GO" id="GO:0003700">
    <property type="term" value="F:DNA-binding transcription factor activity"/>
    <property type="evidence" value="ECO:0007669"/>
    <property type="project" value="InterPro"/>
</dbReference>
<dbReference type="EMBL" id="FZNM01000006">
    <property type="protein sequence ID" value="SNR50979.1"/>
    <property type="molecule type" value="Genomic_DNA"/>
</dbReference>
<dbReference type="SUPFAM" id="SSF48008">
    <property type="entry name" value="GntR ligand-binding domain-like"/>
    <property type="match status" value="1"/>
</dbReference>
<dbReference type="EMBL" id="SIRL01000006">
    <property type="protein sequence ID" value="TBN50090.1"/>
    <property type="molecule type" value="Genomic_DNA"/>
</dbReference>
<reference evidence="6 8" key="3">
    <citation type="submission" date="2019-02" db="EMBL/GenBank/DDBJ databases">
        <authorList>
            <person name="Zhang G."/>
        </authorList>
    </citation>
    <scope>NUCLEOTIDE SEQUENCE [LARGE SCALE GENOMIC DNA]</scope>
    <source>
        <strain evidence="6 8">CMB17</strain>
    </source>
</reference>
<gene>
    <name evidence="6" type="ORF">EYF88_10745</name>
    <name evidence="5" type="ORF">SAMN06265378_106163</name>
</gene>
<dbReference type="InterPro" id="IPR000524">
    <property type="entry name" value="Tscrpt_reg_HTH_GntR"/>
</dbReference>
<dbReference type="Pfam" id="PF00392">
    <property type="entry name" value="GntR"/>
    <property type="match status" value="1"/>
</dbReference>
<name>A0A238WZE0_9RHOB</name>
<dbReference type="PANTHER" id="PTHR43537:SF53">
    <property type="entry name" value="HTH-TYPE TRANSCRIPTIONAL REPRESSOR NANR"/>
    <property type="match status" value="1"/>
</dbReference>
<keyword evidence="3" id="KW-0804">Transcription</keyword>
<dbReference type="Gene3D" id="1.20.120.530">
    <property type="entry name" value="GntR ligand-binding domain-like"/>
    <property type="match status" value="1"/>
</dbReference>
<dbReference type="InterPro" id="IPR008920">
    <property type="entry name" value="TF_FadR/GntR_C"/>
</dbReference>
<dbReference type="Pfam" id="PF07729">
    <property type="entry name" value="FCD"/>
    <property type="match status" value="1"/>
</dbReference>